<dbReference type="PROSITE" id="PS51409">
    <property type="entry name" value="ARGINASE_2"/>
    <property type="match status" value="1"/>
</dbReference>
<dbReference type="GO" id="GO:0033389">
    <property type="term" value="P:putrescine biosynthetic process from arginine, via agmatine"/>
    <property type="evidence" value="ECO:0007669"/>
    <property type="project" value="TreeGrafter"/>
</dbReference>
<dbReference type="OrthoDB" id="9788689at2"/>
<dbReference type="GO" id="GO:0006547">
    <property type="term" value="P:L-histidine metabolic process"/>
    <property type="evidence" value="ECO:0007669"/>
    <property type="project" value="UniProtKB-KW"/>
</dbReference>
<dbReference type="RefSeq" id="WP_130109138.1">
    <property type="nucleotide sequence ID" value="NZ_CP035806.1"/>
</dbReference>
<organism evidence="7 8">
    <name type="scientific">Leucobacter triazinivorans</name>
    <dbReference type="NCBI Taxonomy" id="1784719"/>
    <lineage>
        <taxon>Bacteria</taxon>
        <taxon>Bacillati</taxon>
        <taxon>Actinomycetota</taxon>
        <taxon>Actinomycetes</taxon>
        <taxon>Micrococcales</taxon>
        <taxon>Microbacteriaceae</taxon>
        <taxon>Leucobacter</taxon>
    </lineage>
</organism>
<name>A0A4V0Z1D1_9MICO</name>
<dbReference type="PANTHER" id="PTHR11358">
    <property type="entry name" value="ARGINASE/AGMATINASE"/>
    <property type="match status" value="1"/>
</dbReference>
<dbReference type="AlphaFoldDB" id="A0A4V0Z1D1"/>
<keyword evidence="2" id="KW-0378">Hydrolase</keyword>
<keyword evidence="8" id="KW-1185">Reference proteome</keyword>
<dbReference type="EMBL" id="CP035806">
    <property type="protein sequence ID" value="QBE47989.1"/>
    <property type="molecule type" value="Genomic_DNA"/>
</dbReference>
<evidence type="ECO:0000256" key="5">
    <source>
        <dbReference type="PROSITE-ProRule" id="PRU00742"/>
    </source>
</evidence>
<protein>
    <submittedName>
        <fullName evidence="7">Formimidoylglutamase</fullName>
    </submittedName>
</protein>
<keyword evidence="3" id="KW-0369">Histidine metabolism</keyword>
<dbReference type="GO" id="GO:0008783">
    <property type="term" value="F:agmatinase activity"/>
    <property type="evidence" value="ECO:0007669"/>
    <property type="project" value="TreeGrafter"/>
</dbReference>
<proteinExistence type="inferred from homology"/>
<dbReference type="InterPro" id="IPR006035">
    <property type="entry name" value="Ureohydrolase"/>
</dbReference>
<feature type="region of interest" description="Disordered" evidence="6">
    <location>
        <begin position="1"/>
        <end position="29"/>
    </location>
</feature>
<sequence>MSAAAETPSLSHDPSWPRTGDWPAPEIAGDRVELTIVGVPTSRTSLSPTNAHETPAAIRHALRRYSSHLVAPGHPGGRGPEAELVLDEELRIADAGDLSDPDSDAGEAAAAQRIAELSARSDLVVALGGDNALTVPAALGVAGGSLETAGLITIDAHHDLREGRSNGSPVRRLVEAGLNPHRIVQIGIADFANSQAYRRRARELGITVIHRDELHDRPLREVAQEALHVAGAGGGPIHVDLDVDVCDRSVAPGCPASIPGGLEAHELRRLTRLLAADARVSGIDIAEVDATADAADGRTVRLAALLVLEAAAGLAQRLGR</sequence>
<evidence type="ECO:0000256" key="1">
    <source>
        <dbReference type="ARBA" id="ARBA00022723"/>
    </source>
</evidence>
<keyword evidence="1" id="KW-0479">Metal-binding</keyword>
<evidence type="ECO:0000313" key="8">
    <source>
        <dbReference type="Proteomes" id="UP000289260"/>
    </source>
</evidence>
<keyword evidence="4" id="KW-0464">Manganese</keyword>
<dbReference type="GO" id="GO:0046872">
    <property type="term" value="F:metal ion binding"/>
    <property type="evidence" value="ECO:0007669"/>
    <property type="project" value="UniProtKB-KW"/>
</dbReference>
<dbReference type="InterPro" id="IPR023696">
    <property type="entry name" value="Ureohydrolase_dom_sf"/>
</dbReference>
<evidence type="ECO:0000256" key="6">
    <source>
        <dbReference type="SAM" id="MobiDB-lite"/>
    </source>
</evidence>
<evidence type="ECO:0000256" key="3">
    <source>
        <dbReference type="ARBA" id="ARBA00022808"/>
    </source>
</evidence>
<dbReference type="Gene3D" id="3.40.800.10">
    <property type="entry name" value="Ureohydrolase domain"/>
    <property type="match status" value="1"/>
</dbReference>
<accession>A0A4V0Z1D1</accession>
<dbReference type="PANTHER" id="PTHR11358:SF35">
    <property type="entry name" value="FORMIMIDOYLGLUTAMASE"/>
    <property type="match status" value="1"/>
</dbReference>
<dbReference type="KEGG" id="ltr:EVS81_03395"/>
<comment type="similarity">
    <text evidence="5">Belongs to the arginase family.</text>
</comment>
<dbReference type="SUPFAM" id="SSF52768">
    <property type="entry name" value="Arginase/deacetylase"/>
    <property type="match status" value="1"/>
</dbReference>
<evidence type="ECO:0000256" key="4">
    <source>
        <dbReference type="ARBA" id="ARBA00023211"/>
    </source>
</evidence>
<dbReference type="PIRSF" id="PIRSF036979">
    <property type="entry name" value="Arginase"/>
    <property type="match status" value="1"/>
</dbReference>
<dbReference type="Proteomes" id="UP000289260">
    <property type="component" value="Chromosome"/>
</dbReference>
<gene>
    <name evidence="7" type="ORF">EVS81_03395</name>
</gene>
<dbReference type="Pfam" id="PF00491">
    <property type="entry name" value="Arginase"/>
    <property type="match status" value="1"/>
</dbReference>
<reference evidence="7 8" key="1">
    <citation type="submission" date="2019-02" db="EMBL/GenBank/DDBJ databases">
        <authorList>
            <person name="Sun L."/>
            <person name="Pan D."/>
            <person name="Wu X."/>
        </authorList>
    </citation>
    <scope>NUCLEOTIDE SEQUENCE [LARGE SCALE GENOMIC DNA]</scope>
    <source>
        <strain evidence="7 8">JW-1</strain>
    </source>
</reference>
<evidence type="ECO:0000313" key="7">
    <source>
        <dbReference type="EMBL" id="QBE47989.1"/>
    </source>
</evidence>
<evidence type="ECO:0000256" key="2">
    <source>
        <dbReference type="ARBA" id="ARBA00022801"/>
    </source>
</evidence>